<evidence type="ECO:0008006" key="2">
    <source>
        <dbReference type="Google" id="ProtNLM"/>
    </source>
</evidence>
<dbReference type="AlphaFoldDB" id="K1SPA9"/>
<reference evidence="1" key="1">
    <citation type="journal article" date="2013" name="Environ. Microbiol.">
        <title>Microbiota from the distal guts of lean and obese adolescents exhibit partial functional redundancy besides clear differences in community structure.</title>
        <authorList>
            <person name="Ferrer M."/>
            <person name="Ruiz A."/>
            <person name="Lanza F."/>
            <person name="Haange S.B."/>
            <person name="Oberbach A."/>
            <person name="Till H."/>
            <person name="Bargiela R."/>
            <person name="Campoy C."/>
            <person name="Segura M.T."/>
            <person name="Richter M."/>
            <person name="von Bergen M."/>
            <person name="Seifert J."/>
            <person name="Suarez A."/>
        </authorList>
    </citation>
    <scope>NUCLEOTIDE SEQUENCE</scope>
</reference>
<name>K1SPA9_9ZZZZ</name>
<gene>
    <name evidence="1" type="ORF">LEA_15209</name>
</gene>
<proteinExistence type="predicted"/>
<evidence type="ECO:0000313" key="1">
    <source>
        <dbReference type="EMBL" id="EKC55705.1"/>
    </source>
</evidence>
<accession>K1SPA9</accession>
<organism evidence="1">
    <name type="scientific">human gut metagenome</name>
    <dbReference type="NCBI Taxonomy" id="408170"/>
    <lineage>
        <taxon>unclassified sequences</taxon>
        <taxon>metagenomes</taxon>
        <taxon>organismal metagenomes</taxon>
    </lineage>
</organism>
<comment type="caution">
    <text evidence="1">The sequence shown here is derived from an EMBL/GenBank/DDBJ whole genome shotgun (WGS) entry which is preliminary data.</text>
</comment>
<sequence>QIIKLSAYDKPSSLGVSITKRGNAQVMAGQSMRYDLTVANTSNVPLESFFWHDKIPYDVARPTTLTTGTYSARLNYRILYKTNYNAT</sequence>
<protein>
    <recommendedName>
        <fullName evidence="2">DUF11 domain-containing protein</fullName>
    </recommendedName>
</protein>
<dbReference type="EMBL" id="AJWY01010382">
    <property type="protein sequence ID" value="EKC55705.1"/>
    <property type="molecule type" value="Genomic_DNA"/>
</dbReference>
<feature type="non-terminal residue" evidence="1">
    <location>
        <position position="1"/>
    </location>
</feature>